<gene>
    <name evidence="4" type="ORF">LY90DRAFT_503713</name>
</gene>
<dbReference type="PROSITE" id="PS50088">
    <property type="entry name" value="ANK_REPEAT"/>
    <property type="match status" value="1"/>
</dbReference>
<keyword evidence="5" id="KW-1185">Reference proteome</keyword>
<dbReference type="InterPro" id="IPR002110">
    <property type="entry name" value="Ankyrin_rpt"/>
</dbReference>
<dbReference type="Gene3D" id="1.25.40.20">
    <property type="entry name" value="Ankyrin repeat-containing domain"/>
    <property type="match status" value="1"/>
</dbReference>
<dbReference type="Pfam" id="PF13606">
    <property type="entry name" value="Ank_3"/>
    <property type="match status" value="1"/>
</dbReference>
<name>A0A1Y2ENQ5_9FUNG</name>
<keyword evidence="2 3" id="KW-0040">ANK repeat</keyword>
<dbReference type="OrthoDB" id="2150540at2759"/>
<organism evidence="4 5">
    <name type="scientific">Neocallimastix californiae</name>
    <dbReference type="NCBI Taxonomy" id="1754190"/>
    <lineage>
        <taxon>Eukaryota</taxon>
        <taxon>Fungi</taxon>
        <taxon>Fungi incertae sedis</taxon>
        <taxon>Chytridiomycota</taxon>
        <taxon>Chytridiomycota incertae sedis</taxon>
        <taxon>Neocallimastigomycetes</taxon>
        <taxon>Neocallimastigales</taxon>
        <taxon>Neocallimastigaceae</taxon>
        <taxon>Neocallimastix</taxon>
    </lineage>
</organism>
<proteinExistence type="predicted"/>
<evidence type="ECO:0000256" key="2">
    <source>
        <dbReference type="ARBA" id="ARBA00023043"/>
    </source>
</evidence>
<sequence length="384" mass="44531">MSKVKTSNDKNSSSTDTSIYRVINNPLYPRNSSFTLLHYICANSLGAIIDFIFKMSDTIDIFYVEDNDGNTPLHILCKRMDYYNMDLFNYFIRHDPSLELENFTSCPSSTVILSMIQYLSDYINLSKKNKKNIAPVDSTSNIVVHNLCYRQMIRKTYRLKLSINDPNKMDWNALFNLKDSKMKNRTLLHHLCNGDRLNAIRFLIENGADVNVISRINHNEIIKPLDRLFSTITIEDTNSHISISMKYPSGFRKILRTKTGRLRDIDFYYNERQMLEETNNVAEYLVEHGADLNSNTDCDYSDIMYRLAKRKTENPKKRTLLKSISSVVKEVADGLMKYSCFPIGNYTPIDFIDNNITKKVKFIRISSITNENSDSKEKLIKSLI</sequence>
<evidence type="ECO:0000256" key="1">
    <source>
        <dbReference type="ARBA" id="ARBA00022737"/>
    </source>
</evidence>
<dbReference type="Proteomes" id="UP000193920">
    <property type="component" value="Unassembled WGS sequence"/>
</dbReference>
<protein>
    <submittedName>
        <fullName evidence="4">Uncharacterized protein</fullName>
    </submittedName>
</protein>
<evidence type="ECO:0000313" key="5">
    <source>
        <dbReference type="Proteomes" id="UP000193920"/>
    </source>
</evidence>
<dbReference type="SUPFAM" id="SSF48403">
    <property type="entry name" value="Ankyrin repeat"/>
    <property type="match status" value="1"/>
</dbReference>
<dbReference type="InterPro" id="IPR051637">
    <property type="entry name" value="Ank_repeat_dom-contain_49"/>
</dbReference>
<dbReference type="AlphaFoldDB" id="A0A1Y2ENQ5"/>
<evidence type="ECO:0000256" key="3">
    <source>
        <dbReference type="PROSITE-ProRule" id="PRU00023"/>
    </source>
</evidence>
<dbReference type="InterPro" id="IPR036770">
    <property type="entry name" value="Ankyrin_rpt-contain_sf"/>
</dbReference>
<keyword evidence="1" id="KW-0677">Repeat</keyword>
<feature type="repeat" description="ANK" evidence="3">
    <location>
        <begin position="183"/>
        <end position="215"/>
    </location>
</feature>
<dbReference type="EMBL" id="MCOG01000039">
    <property type="protein sequence ID" value="ORY72485.1"/>
    <property type="molecule type" value="Genomic_DNA"/>
</dbReference>
<comment type="caution">
    <text evidence="4">The sequence shown here is derived from an EMBL/GenBank/DDBJ whole genome shotgun (WGS) entry which is preliminary data.</text>
</comment>
<accession>A0A1Y2ENQ5</accession>
<dbReference type="PANTHER" id="PTHR24180:SF45">
    <property type="entry name" value="POLY [ADP-RIBOSE] POLYMERASE TANKYRASE"/>
    <property type="match status" value="1"/>
</dbReference>
<evidence type="ECO:0000313" key="4">
    <source>
        <dbReference type="EMBL" id="ORY72485.1"/>
    </source>
</evidence>
<dbReference type="PANTHER" id="PTHR24180">
    <property type="entry name" value="CYCLIN-DEPENDENT KINASE INHIBITOR 2C-RELATED"/>
    <property type="match status" value="1"/>
</dbReference>
<dbReference type="PROSITE" id="PS50297">
    <property type="entry name" value="ANK_REP_REGION"/>
    <property type="match status" value="1"/>
</dbReference>
<reference evidence="4 5" key="1">
    <citation type="submission" date="2016-08" db="EMBL/GenBank/DDBJ databases">
        <title>A Parts List for Fungal Cellulosomes Revealed by Comparative Genomics.</title>
        <authorList>
            <consortium name="DOE Joint Genome Institute"/>
            <person name="Haitjema C.H."/>
            <person name="Gilmore S.P."/>
            <person name="Henske J.K."/>
            <person name="Solomon K.V."/>
            <person name="De Groot R."/>
            <person name="Kuo A."/>
            <person name="Mondo S.J."/>
            <person name="Salamov A.A."/>
            <person name="Labutti K."/>
            <person name="Zhao Z."/>
            <person name="Chiniquy J."/>
            <person name="Barry K."/>
            <person name="Brewer H.M."/>
            <person name="Purvine S.O."/>
            <person name="Wright A.T."/>
            <person name="Boxma B."/>
            <person name="Van Alen T."/>
            <person name="Hackstein J.H."/>
            <person name="Baker S.E."/>
            <person name="Grigoriev I.V."/>
            <person name="O'Malley M.A."/>
        </authorList>
    </citation>
    <scope>NUCLEOTIDE SEQUENCE [LARGE SCALE GENOMIC DNA]</scope>
    <source>
        <strain evidence="4 5">G1</strain>
    </source>
</reference>
<dbReference type="SMART" id="SM00248">
    <property type="entry name" value="ANK"/>
    <property type="match status" value="3"/>
</dbReference>